<evidence type="ECO:0000256" key="2">
    <source>
        <dbReference type="ARBA" id="ARBA00022448"/>
    </source>
</evidence>
<name>W0FSA8_9BACT</name>
<evidence type="ECO:0000256" key="6">
    <source>
        <dbReference type="ARBA" id="ARBA00022989"/>
    </source>
</evidence>
<feature type="transmembrane region" description="Helical" evidence="10">
    <location>
        <begin position="359"/>
        <end position="380"/>
    </location>
</feature>
<evidence type="ECO:0000256" key="8">
    <source>
        <dbReference type="ARBA" id="ARBA00023136"/>
    </source>
</evidence>
<evidence type="ECO:0000256" key="4">
    <source>
        <dbReference type="ARBA" id="ARBA00022475"/>
    </source>
</evidence>
<feature type="transmembrane region" description="Helical" evidence="10">
    <location>
        <begin position="56"/>
        <end position="79"/>
    </location>
</feature>
<evidence type="ECO:0000313" key="11">
    <source>
        <dbReference type="EMBL" id="AHF25787.1"/>
    </source>
</evidence>
<keyword evidence="3" id="KW-0050">Antiport</keyword>
<feature type="transmembrane region" description="Helical" evidence="10">
    <location>
        <begin position="416"/>
        <end position="439"/>
    </location>
</feature>
<keyword evidence="2" id="KW-0813">Transport</keyword>
<feature type="transmembrane region" description="Helical" evidence="10">
    <location>
        <begin position="320"/>
        <end position="339"/>
    </location>
</feature>
<dbReference type="GO" id="GO:0015297">
    <property type="term" value="F:antiporter activity"/>
    <property type="evidence" value="ECO:0007669"/>
    <property type="project" value="UniProtKB-KW"/>
</dbReference>
<feature type="transmembrane region" description="Helical" evidence="10">
    <location>
        <begin position="167"/>
        <end position="188"/>
    </location>
</feature>
<organism evidence="11">
    <name type="scientific">uncultured bacterium Contigcl_141</name>
    <dbReference type="NCBI Taxonomy" id="1393646"/>
    <lineage>
        <taxon>Bacteria</taxon>
        <taxon>environmental samples</taxon>
    </lineage>
</organism>
<dbReference type="InterPro" id="IPR048279">
    <property type="entry name" value="MdtK-like"/>
</dbReference>
<evidence type="ECO:0000256" key="9">
    <source>
        <dbReference type="ARBA" id="ARBA00031636"/>
    </source>
</evidence>
<dbReference type="CDD" id="cd13138">
    <property type="entry name" value="MATE_yoeA_like"/>
    <property type="match status" value="1"/>
</dbReference>
<evidence type="ECO:0000256" key="7">
    <source>
        <dbReference type="ARBA" id="ARBA00023065"/>
    </source>
</evidence>
<feature type="transmembrane region" description="Helical" evidence="10">
    <location>
        <begin position="100"/>
        <end position="125"/>
    </location>
</feature>
<dbReference type="InterPro" id="IPR002528">
    <property type="entry name" value="MATE_fam"/>
</dbReference>
<dbReference type="PANTHER" id="PTHR43298:SF2">
    <property type="entry name" value="FMN_FAD EXPORTER YEEO-RELATED"/>
    <property type="match status" value="1"/>
</dbReference>
<keyword evidence="8 10" id="KW-0472">Membrane</keyword>
<dbReference type="GO" id="GO:0005886">
    <property type="term" value="C:plasma membrane"/>
    <property type="evidence" value="ECO:0007669"/>
    <property type="project" value="UniProtKB-SubCell"/>
</dbReference>
<evidence type="ECO:0000256" key="1">
    <source>
        <dbReference type="ARBA" id="ARBA00004651"/>
    </source>
</evidence>
<dbReference type="GO" id="GO:0042910">
    <property type="term" value="F:xenobiotic transmembrane transporter activity"/>
    <property type="evidence" value="ECO:0007669"/>
    <property type="project" value="InterPro"/>
</dbReference>
<dbReference type="GO" id="GO:0006811">
    <property type="term" value="P:monoatomic ion transport"/>
    <property type="evidence" value="ECO:0007669"/>
    <property type="project" value="UniProtKB-KW"/>
</dbReference>
<reference evidence="11" key="1">
    <citation type="journal article" date="2013" name="PLoS ONE">
        <title>Metagenomic insights into the carbohydrate-active enzymes carried by the microorganisms adhering to solid digesta in the rumen of cows.</title>
        <authorList>
            <person name="Wang L."/>
            <person name="Hatem A."/>
            <person name="Catalyurek U.V."/>
            <person name="Morrison M."/>
            <person name="Yu Z."/>
        </authorList>
    </citation>
    <scope>NUCLEOTIDE SEQUENCE</scope>
</reference>
<evidence type="ECO:0000256" key="5">
    <source>
        <dbReference type="ARBA" id="ARBA00022692"/>
    </source>
</evidence>
<dbReference type="EMBL" id="KC246852">
    <property type="protein sequence ID" value="AHF25787.1"/>
    <property type="molecule type" value="Genomic_DNA"/>
</dbReference>
<dbReference type="NCBIfam" id="TIGR00797">
    <property type="entry name" value="matE"/>
    <property type="match status" value="1"/>
</dbReference>
<sequence length="451" mass="48825">MRKSNLMNMTEGRPMRLLFVFALPLLIGNLFQQAYNLADSMIVGKLLGANSLAAVGATGSISFLFFSVCNGISSGGGIVTAQYYGAKDYDRVKRAIVNSAYIMLSTSLVTGVTAFLMVPTVLGWMGTPEEILPDAITYMRMTSASVPLIAVYNYASSMQRALGDSRTPLYFLIFSCFLNVGLDLLFVGSFGLGVFGAALATMLSQLLAGVGSLLYAVRTNPFFRLNKTDLPFDRKIAKGAIRMGLPLALQWSLIAISTTALQTFTNTFGANAVAAFTATNRLEQLVQQPFGSLSMALSTYSSQNYGANRKDRIRTGFRDNLLATAVLSALMFLLMQVWGNNLIGMFVNEADVIALGGRALKITSFFYLFLGTIYATRGVLNGIGDALFAFINGFVEIAGRIGLPVLLSAIPGVGVWAIWYTAGITWMLAGLSCVLRYLAWRRKTFRTVPSV</sequence>
<protein>
    <recommendedName>
        <fullName evidence="9">Multidrug-efflux transporter</fullName>
    </recommendedName>
</protein>
<evidence type="ECO:0000256" key="10">
    <source>
        <dbReference type="SAM" id="Phobius"/>
    </source>
</evidence>
<feature type="transmembrane region" description="Helical" evidence="10">
    <location>
        <begin position="387"/>
        <end position="410"/>
    </location>
</feature>
<keyword evidence="5 10" id="KW-0812">Transmembrane</keyword>
<dbReference type="AlphaFoldDB" id="W0FSA8"/>
<dbReference type="PIRSF" id="PIRSF006603">
    <property type="entry name" value="DinF"/>
    <property type="match status" value="1"/>
</dbReference>
<keyword evidence="4" id="KW-1003">Cell membrane</keyword>
<keyword evidence="7" id="KW-0406">Ion transport</keyword>
<accession>W0FSA8</accession>
<keyword evidence="6 10" id="KW-1133">Transmembrane helix</keyword>
<feature type="transmembrane region" description="Helical" evidence="10">
    <location>
        <begin position="137"/>
        <end position="155"/>
    </location>
</feature>
<dbReference type="Pfam" id="PF01554">
    <property type="entry name" value="MatE"/>
    <property type="match status" value="2"/>
</dbReference>
<dbReference type="InterPro" id="IPR050222">
    <property type="entry name" value="MATE_MdtK"/>
</dbReference>
<feature type="transmembrane region" description="Helical" evidence="10">
    <location>
        <begin position="194"/>
        <end position="217"/>
    </location>
</feature>
<dbReference type="PANTHER" id="PTHR43298">
    <property type="entry name" value="MULTIDRUG RESISTANCE PROTEIN NORM-RELATED"/>
    <property type="match status" value="1"/>
</dbReference>
<proteinExistence type="predicted"/>
<comment type="subcellular location">
    <subcellularLocation>
        <location evidence="1">Cell membrane</location>
        <topology evidence="1">Multi-pass membrane protein</topology>
    </subcellularLocation>
</comment>
<evidence type="ECO:0000256" key="3">
    <source>
        <dbReference type="ARBA" id="ARBA00022449"/>
    </source>
</evidence>